<dbReference type="RefSeq" id="WP_054753069.1">
    <property type="nucleotide sequence ID" value="NZ_JBHUMZ010000053.1"/>
</dbReference>
<evidence type="ECO:0000313" key="2">
    <source>
        <dbReference type="EMBL" id="MFD2640402.1"/>
    </source>
</evidence>
<dbReference type="Pfam" id="PF14181">
    <property type="entry name" value="YqfQ"/>
    <property type="match status" value="1"/>
</dbReference>
<gene>
    <name evidence="2" type="primary">vrrA</name>
    <name evidence="2" type="ORF">ACFSW4_16150</name>
</gene>
<accession>A0ABW5QFA5</accession>
<reference evidence="3" key="1">
    <citation type="journal article" date="2019" name="Int. J. Syst. Evol. Microbiol.">
        <title>The Global Catalogue of Microorganisms (GCM) 10K type strain sequencing project: providing services to taxonomists for standard genome sequencing and annotation.</title>
        <authorList>
            <consortium name="The Broad Institute Genomics Platform"/>
            <consortium name="The Broad Institute Genome Sequencing Center for Infectious Disease"/>
            <person name="Wu L."/>
            <person name="Ma J."/>
        </authorList>
    </citation>
    <scope>NUCLEOTIDE SEQUENCE [LARGE SCALE GENOMIC DNA]</scope>
    <source>
        <strain evidence="3">TISTR 1571</strain>
    </source>
</reference>
<protein>
    <submittedName>
        <fullName evidence="2">VrrA/YqfQ family protein</fullName>
    </submittedName>
</protein>
<organism evidence="2 3">
    <name type="scientific">Piscibacillus salipiscarius</name>
    <dbReference type="NCBI Taxonomy" id="299480"/>
    <lineage>
        <taxon>Bacteria</taxon>
        <taxon>Bacillati</taxon>
        <taxon>Bacillota</taxon>
        <taxon>Bacilli</taxon>
        <taxon>Bacillales</taxon>
        <taxon>Bacillaceae</taxon>
        <taxon>Piscibacillus</taxon>
    </lineage>
</organism>
<evidence type="ECO:0000256" key="1">
    <source>
        <dbReference type="SAM" id="MobiDB-lite"/>
    </source>
</evidence>
<name>A0ABW5QFA5_9BACI</name>
<dbReference type="InterPro" id="IPR025571">
    <property type="entry name" value="YqfQ"/>
</dbReference>
<feature type="region of interest" description="Disordered" evidence="1">
    <location>
        <begin position="130"/>
        <end position="173"/>
    </location>
</feature>
<evidence type="ECO:0000313" key="3">
    <source>
        <dbReference type="Proteomes" id="UP001597452"/>
    </source>
</evidence>
<dbReference type="Proteomes" id="UP001597452">
    <property type="component" value="Unassembled WGS sequence"/>
</dbReference>
<comment type="caution">
    <text evidence="2">The sequence shown here is derived from an EMBL/GenBank/DDBJ whole genome shotgun (WGS) entry which is preliminary data.</text>
</comment>
<sequence length="173" mass="20358">MDPFDFQSQQHWHQNPYGLESFYQPMPQRRGLNQVFHKLLGKGHNPYGRIPQAPFLSGPGMTTKYTQLYETLNHIQKGLGLIQQVSPYIKQYGPFVKNLPMFVDMVKIMMENDDEAEDQQYFDHHEEDDIHDHHDQNKSHQKINNDYGENEHQHTKKKTNAKKGELPGPKLYI</sequence>
<dbReference type="EMBL" id="JBHUMZ010000053">
    <property type="protein sequence ID" value="MFD2640402.1"/>
    <property type="molecule type" value="Genomic_DNA"/>
</dbReference>
<keyword evidence="3" id="KW-1185">Reference proteome</keyword>
<proteinExistence type="predicted"/>